<dbReference type="Gene3D" id="3.50.50.60">
    <property type="entry name" value="FAD/NAD(P)-binding domain"/>
    <property type="match status" value="1"/>
</dbReference>
<evidence type="ECO:0000259" key="1">
    <source>
        <dbReference type="Pfam" id="PF01593"/>
    </source>
</evidence>
<feature type="domain" description="Amine oxidase" evidence="1">
    <location>
        <begin position="10"/>
        <end position="351"/>
    </location>
</feature>
<dbReference type="SUPFAM" id="SSF51905">
    <property type="entry name" value="FAD/NAD(P)-binding domain"/>
    <property type="match status" value="1"/>
</dbReference>
<dbReference type="Pfam" id="PF01593">
    <property type="entry name" value="Amino_oxidase"/>
    <property type="match status" value="1"/>
</dbReference>
<keyword evidence="3" id="KW-1185">Reference proteome</keyword>
<dbReference type="EMBL" id="CP045851">
    <property type="protein sequence ID" value="QGG95945.1"/>
    <property type="molecule type" value="Genomic_DNA"/>
</dbReference>
<dbReference type="AlphaFoldDB" id="A0A5Q2RRX6"/>
<dbReference type="PANTHER" id="PTHR42923:SF17">
    <property type="entry name" value="AMINE OXIDASE DOMAIN-CONTAINING PROTEIN"/>
    <property type="match status" value="1"/>
</dbReference>
<dbReference type="GO" id="GO:0016491">
    <property type="term" value="F:oxidoreductase activity"/>
    <property type="evidence" value="ECO:0007669"/>
    <property type="project" value="InterPro"/>
</dbReference>
<dbReference type="KEGG" id="atq:GH723_13025"/>
<gene>
    <name evidence="2" type="ORF">GH723_13025</name>
</gene>
<reference evidence="2 3" key="1">
    <citation type="submission" date="2019-11" db="EMBL/GenBank/DDBJ databases">
        <authorList>
            <person name="He Y."/>
        </authorList>
    </citation>
    <scope>NUCLEOTIDE SEQUENCE [LARGE SCALE GENOMIC DNA]</scope>
    <source>
        <strain evidence="2 3">SCSIO 58843</strain>
    </source>
</reference>
<sequence>MRIAIVGTGISGLVAAHHLRRRHDITVFEAADRIGGHTNTVDVEIADGRFSVDTGFIVCNERTYPHFLALLDELGVATQPSDMSFSVSDERSGIEYRATNVNSVFAQRRNLLRPGFQRMVVDILRFNRGLRRDLDAGRLDPDESLADHLASGRYSSQFVERFLVPFGASIWSADPTTFLEFPTATYARFMSNHGLLDLVGRPTWRTVVGGSSTYVRALTAPFSDRIRTSTPVHKLVRDRVAGEVEVVTDAGAERFDRVVVATHSDQALRLLGDPSEREQEILGAIRYQPNVATLHTDARMLPRNHRARASWNFHVADGGGERATLTYWMNLLQSLPTETPLLVTLNRSDEISPETVLYETEYDHPVYDAPAIRAQARRDEIQGVDGTYYAGAYWSYGFHEDGVRSGLDVVRAIEGRV</sequence>
<dbReference type="InterPro" id="IPR036188">
    <property type="entry name" value="FAD/NAD-bd_sf"/>
</dbReference>
<dbReference type="PANTHER" id="PTHR42923">
    <property type="entry name" value="PROTOPORPHYRINOGEN OXIDASE"/>
    <property type="match status" value="1"/>
</dbReference>
<organism evidence="2 3">
    <name type="scientific">Actinomarinicola tropica</name>
    <dbReference type="NCBI Taxonomy" id="2789776"/>
    <lineage>
        <taxon>Bacteria</taxon>
        <taxon>Bacillati</taxon>
        <taxon>Actinomycetota</taxon>
        <taxon>Acidimicrobiia</taxon>
        <taxon>Acidimicrobiales</taxon>
        <taxon>Iamiaceae</taxon>
        <taxon>Actinomarinicola</taxon>
    </lineage>
</organism>
<dbReference type="InterPro" id="IPR050464">
    <property type="entry name" value="Zeta_carotene_desat/Oxidored"/>
</dbReference>
<evidence type="ECO:0000313" key="2">
    <source>
        <dbReference type="EMBL" id="QGG95945.1"/>
    </source>
</evidence>
<evidence type="ECO:0000313" key="3">
    <source>
        <dbReference type="Proteomes" id="UP000334019"/>
    </source>
</evidence>
<name>A0A5Q2RRX6_9ACTN</name>
<protein>
    <submittedName>
        <fullName evidence="2">FAD-dependent oxidoreductase</fullName>
    </submittedName>
</protein>
<dbReference type="Gene3D" id="3.30.70.1990">
    <property type="match status" value="1"/>
</dbReference>
<accession>A0A5Q2RRX6</accession>
<dbReference type="RefSeq" id="WP_153760051.1">
    <property type="nucleotide sequence ID" value="NZ_CP045851.1"/>
</dbReference>
<dbReference type="Proteomes" id="UP000334019">
    <property type="component" value="Chromosome"/>
</dbReference>
<proteinExistence type="predicted"/>
<dbReference type="InterPro" id="IPR002937">
    <property type="entry name" value="Amino_oxidase"/>
</dbReference>
<dbReference type="Gene3D" id="1.10.405.20">
    <property type="match status" value="1"/>
</dbReference>